<dbReference type="InterPro" id="IPR052566">
    <property type="entry name" value="Non-lysos_glucosylceramidase"/>
</dbReference>
<dbReference type="GO" id="GO:0008422">
    <property type="term" value="F:beta-glucosidase activity"/>
    <property type="evidence" value="ECO:0007669"/>
    <property type="project" value="TreeGrafter"/>
</dbReference>
<keyword evidence="7" id="KW-1185">Reference proteome</keyword>
<dbReference type="InterPro" id="IPR013980">
    <property type="entry name" value="MANSC_dom"/>
</dbReference>
<proteinExistence type="predicted"/>
<comment type="subcellular location">
    <subcellularLocation>
        <location evidence="1">Membrane</location>
    </subcellularLocation>
</comment>
<dbReference type="Pfam" id="PF04685">
    <property type="entry name" value="DUF608"/>
    <property type="match status" value="1"/>
</dbReference>
<evidence type="ECO:0000256" key="3">
    <source>
        <dbReference type="ARBA" id="ARBA00023136"/>
    </source>
</evidence>
<dbReference type="PANTHER" id="PTHR12654:SF0">
    <property type="entry name" value="NON-LYSOSOMAL GLUCOSYLCERAMIDASE"/>
    <property type="match status" value="1"/>
</dbReference>
<evidence type="ECO:0000256" key="4">
    <source>
        <dbReference type="ARBA" id="ARBA00023180"/>
    </source>
</evidence>
<dbReference type="SUPFAM" id="SSF48208">
    <property type="entry name" value="Six-hairpin glycosidases"/>
    <property type="match status" value="1"/>
</dbReference>
<evidence type="ECO:0000313" key="6">
    <source>
        <dbReference type="EMBL" id="CAH3118682.1"/>
    </source>
</evidence>
<dbReference type="InterPro" id="IPR024462">
    <property type="entry name" value="GH116_N"/>
</dbReference>
<keyword evidence="4" id="KW-0325">Glycoprotein</keyword>
<feature type="domain" description="Seven cysteines N-terminal" evidence="5">
    <location>
        <begin position="72"/>
        <end position="152"/>
    </location>
</feature>
<reference evidence="6 7" key="1">
    <citation type="submission" date="2022-05" db="EMBL/GenBank/DDBJ databases">
        <authorList>
            <consortium name="Genoscope - CEA"/>
            <person name="William W."/>
        </authorList>
    </citation>
    <scope>NUCLEOTIDE SEQUENCE [LARGE SCALE GENOMIC DNA]</scope>
</reference>
<keyword evidence="2" id="KW-0732">Signal</keyword>
<evidence type="ECO:0000313" key="7">
    <source>
        <dbReference type="Proteomes" id="UP001159428"/>
    </source>
</evidence>
<dbReference type="AlphaFoldDB" id="A0AAU9WM68"/>
<protein>
    <recommendedName>
        <fullName evidence="5">Seven cysteines N-terminal domain-containing protein</fullName>
    </recommendedName>
</protein>
<dbReference type="SMART" id="SM00765">
    <property type="entry name" value="MANEC"/>
    <property type="match status" value="1"/>
</dbReference>
<feature type="non-terminal residue" evidence="6">
    <location>
        <position position="1"/>
    </location>
</feature>
<dbReference type="InterPro" id="IPR011106">
    <property type="entry name" value="MANSC_N"/>
</dbReference>
<accession>A0AAU9WM68</accession>
<name>A0AAU9WM68_9CNID</name>
<sequence length="1208" mass="136908">LGVDRFLEGRAPLGSIHPSNLKLKKLQFSFEEGMNRNKSNIKGGKYKKQGAHQLKRILSAKRNILQERKKRLNDDKCHIRRITNNTTLHSGMDAGKFKSHGKSKSISACARLCCRDQLCDIAVIMTGRCYTVQCYSMTDCQSKPLESKATNIVIAYVYNPRKAFSNESRRRKRKEISKKTVVSNPNEGNIGDILGKIRFLNGPSTVTSDMHFSFLQQCALYVEPENVTKPVHGWVTPRYSPVKYLYQAPRSTPPPLGMRSAVPLGGMGTGSLELRADGSFHEWTLENQSPGGSAKLGPGALDKTVLGVRVSSSLGTKAALLRTHPPPGYPGVKGLSYSGSFPVSRLSVKDERFFGVEIDLFAYGTLRARKTELSFVPGVVFTLSVKNPTDKEVDVSFLLNIPLGEQPDTSRRGDNIETKVDVVSSAQCAAMCNEDDRCMAWSYEKDRCSLKDAMPLHAFKAGVTSGVKGQWRLKEEMLTCERPNKFPNSGSTTLLSSNTNKPTFGVTDDFRSVWEAFESSGKLRKRIDSSGFHGTIAVGARLPSGISETLTFILAWYYPYRDHSGKSVGQYYSNLFNSSRDVAEHIRDNLLSNLKDIISWHSNIIPSTPFRTSLRNYGVKSSLPEWLQDHLVNSLSFWRSGFRVADGRWRQWEALDCNDVDSVHNDFQRELPYLIFFPELLENVVRAWARYQHPGGWIQETLQIQWGCHNRTNRLDTPGGRVMADVTPAFLAQFYHLYLWTGNQQVLRDLWPAARKALIWLMRDSTGDSGLPLRKTCTYDIIYQEGYDHTTYNSVMYLLGLRVGQVLADTLGETELAQAIQLAFEYGKEKLDRTLWDEEEGFYHSWWDHEKGSPPWLMADSLYGQVWAYALGLGHLLDPIKMKMHLNKERQLNGTPYGLRVLAQGINKRTTKTDKNAQQKLRQKWKTRKQEEAVADLGSFSNQISELKDPHFNKLSNFTAKESQLRTKMFYDNDKINRHAAHHFSAIKTSVTKIDMKIQRRKLNGTGKIVDNQFNSTSNSILSVTQKSLQHENCFALEQESKFNSIWMGSDADWTTLNIHLGMDPSKALKQAERALEHYRTKLNDLWNIHGLTAGQGYGVDGQPWCTSHYSFHMVLWHIPLALSGQQFNAIKQILIFEPKLQVPYNLPFFTPFASGTVQARKLKERIKLTVTVTSGRLELKFLAVSKSMFPNKNVEIREGEFVSWEMK</sequence>
<evidence type="ECO:0000256" key="1">
    <source>
        <dbReference type="ARBA" id="ARBA00004370"/>
    </source>
</evidence>
<keyword evidence="3" id="KW-0472">Membrane</keyword>
<dbReference type="GO" id="GO:0016020">
    <property type="term" value="C:membrane"/>
    <property type="evidence" value="ECO:0007669"/>
    <property type="project" value="UniProtKB-SubCell"/>
</dbReference>
<dbReference type="InterPro" id="IPR006775">
    <property type="entry name" value="GH116_catalytic"/>
</dbReference>
<dbReference type="GO" id="GO:0005975">
    <property type="term" value="P:carbohydrate metabolic process"/>
    <property type="evidence" value="ECO:0007669"/>
    <property type="project" value="InterPro"/>
</dbReference>
<gene>
    <name evidence="6" type="ORF">PMEA_00007441</name>
</gene>
<evidence type="ECO:0000256" key="2">
    <source>
        <dbReference type="ARBA" id="ARBA00022729"/>
    </source>
</evidence>
<dbReference type="EMBL" id="CALNXJ010000016">
    <property type="protein sequence ID" value="CAH3118682.1"/>
    <property type="molecule type" value="Genomic_DNA"/>
</dbReference>
<dbReference type="InterPro" id="IPR012341">
    <property type="entry name" value="6hp_glycosidase-like_sf"/>
</dbReference>
<dbReference type="Gene3D" id="1.50.10.10">
    <property type="match status" value="1"/>
</dbReference>
<dbReference type="Gene3D" id="3.50.4.10">
    <property type="entry name" value="Hepatocyte Growth Factor"/>
    <property type="match status" value="1"/>
</dbReference>
<dbReference type="Pfam" id="PF23597">
    <property type="entry name" value="KIAA0319_N"/>
    <property type="match status" value="1"/>
</dbReference>
<dbReference type="InterPro" id="IPR008928">
    <property type="entry name" value="6-hairpin_glycosidase_sf"/>
</dbReference>
<dbReference type="Pfam" id="PF12215">
    <property type="entry name" value="Glyco_hydr_116N"/>
    <property type="match status" value="1"/>
</dbReference>
<dbReference type="PANTHER" id="PTHR12654">
    <property type="entry name" value="BILE ACID BETA-GLUCOSIDASE-RELATED"/>
    <property type="match status" value="1"/>
</dbReference>
<evidence type="ECO:0000259" key="5">
    <source>
        <dbReference type="SMART" id="SM00765"/>
    </source>
</evidence>
<organism evidence="6 7">
    <name type="scientific">Pocillopora meandrina</name>
    <dbReference type="NCBI Taxonomy" id="46732"/>
    <lineage>
        <taxon>Eukaryota</taxon>
        <taxon>Metazoa</taxon>
        <taxon>Cnidaria</taxon>
        <taxon>Anthozoa</taxon>
        <taxon>Hexacorallia</taxon>
        <taxon>Scleractinia</taxon>
        <taxon>Astrocoeniina</taxon>
        <taxon>Pocilloporidae</taxon>
        <taxon>Pocillopora</taxon>
    </lineage>
</organism>
<comment type="caution">
    <text evidence="6">The sequence shown here is derived from an EMBL/GenBank/DDBJ whole genome shotgun (WGS) entry which is preliminary data.</text>
</comment>
<dbReference type="Proteomes" id="UP001159428">
    <property type="component" value="Unassembled WGS sequence"/>
</dbReference>